<dbReference type="EMBL" id="CP041932">
    <property type="protein sequence ID" value="QEK14292.1"/>
    <property type="molecule type" value="Genomic_DNA"/>
</dbReference>
<evidence type="ECO:0000256" key="5">
    <source>
        <dbReference type="ARBA" id="ARBA00023136"/>
    </source>
</evidence>
<evidence type="ECO:0000259" key="7">
    <source>
        <dbReference type="Pfam" id="PF04039"/>
    </source>
</evidence>
<dbReference type="Proteomes" id="UP000322631">
    <property type="component" value="Chromosome"/>
</dbReference>
<dbReference type="RefSeq" id="WP_148882371.1">
    <property type="nucleotide sequence ID" value="NZ_CP041932.1"/>
</dbReference>
<accession>A0A5C0SJV0</accession>
<keyword evidence="5 6" id="KW-0472">Membrane</keyword>
<feature type="transmembrane region" description="Helical" evidence="6">
    <location>
        <begin position="209"/>
        <end position="231"/>
    </location>
</feature>
<feature type="transmembrane region" description="Helical" evidence="6">
    <location>
        <begin position="67"/>
        <end position="87"/>
    </location>
</feature>
<dbReference type="PANTHER" id="PTHR33932:SF4">
    <property type="entry name" value="NA(+)_H(+) ANTIPORTER SUBUNIT B"/>
    <property type="match status" value="1"/>
</dbReference>
<sequence length="238" mass="25202">MRIAGMLVIMLITLSAAYLLQPHVEGIVGVGALGEFYLGNSYLGERSAGSPEVVTSILWDYRGVDTYFETAVLFLAIISAVSVFRSFNGPKSRGEGFTEVVKTGVKLVAFITFVASASVAFHGHLTPGGGFQGGSMLAAGSLLIIVGFSKKALERNGITKTRALGIRTAGLLTIVCVAVYPLLRGLHFMQNLPVYPVKVGGLLVSGSLLLYNLAEFLAVGAGFTIIFLLLANPEEGWQ</sequence>
<feature type="domain" description="Na+/H+ antiporter MnhB subunit-related protein" evidence="7">
    <location>
        <begin position="100"/>
        <end position="224"/>
    </location>
</feature>
<gene>
    <name evidence="8" type="ORF">FPV09_03300</name>
</gene>
<feature type="transmembrane region" description="Helical" evidence="6">
    <location>
        <begin position="107"/>
        <end position="125"/>
    </location>
</feature>
<evidence type="ECO:0000256" key="6">
    <source>
        <dbReference type="SAM" id="Phobius"/>
    </source>
</evidence>
<dbReference type="PANTHER" id="PTHR33932">
    <property type="entry name" value="NA(+)/H(+) ANTIPORTER SUBUNIT B"/>
    <property type="match status" value="1"/>
</dbReference>
<evidence type="ECO:0000256" key="3">
    <source>
        <dbReference type="ARBA" id="ARBA00022692"/>
    </source>
</evidence>
<evidence type="ECO:0000256" key="2">
    <source>
        <dbReference type="ARBA" id="ARBA00022475"/>
    </source>
</evidence>
<dbReference type="KEGG" id="them:FPV09_03300"/>
<proteinExistence type="predicted"/>
<dbReference type="GO" id="GO:0005886">
    <property type="term" value="C:plasma membrane"/>
    <property type="evidence" value="ECO:0007669"/>
    <property type="project" value="UniProtKB-SubCell"/>
</dbReference>
<feature type="transmembrane region" description="Helical" evidence="6">
    <location>
        <begin position="131"/>
        <end position="148"/>
    </location>
</feature>
<dbReference type="InterPro" id="IPR050622">
    <property type="entry name" value="CPA3_antiporter_subunitB"/>
</dbReference>
<evidence type="ECO:0000256" key="4">
    <source>
        <dbReference type="ARBA" id="ARBA00022989"/>
    </source>
</evidence>
<name>A0A5C0SJV0_9EURY</name>
<keyword evidence="3 6" id="KW-0812">Transmembrane</keyword>
<evidence type="ECO:0000313" key="8">
    <source>
        <dbReference type="EMBL" id="QEK14292.1"/>
    </source>
</evidence>
<keyword evidence="9" id="KW-1185">Reference proteome</keyword>
<feature type="transmembrane region" description="Helical" evidence="6">
    <location>
        <begin position="169"/>
        <end position="189"/>
    </location>
</feature>
<dbReference type="Pfam" id="PF04039">
    <property type="entry name" value="MnhB"/>
    <property type="match status" value="1"/>
</dbReference>
<keyword evidence="2" id="KW-1003">Cell membrane</keyword>
<keyword evidence="4 6" id="KW-1133">Transmembrane helix</keyword>
<reference evidence="8 9" key="1">
    <citation type="submission" date="2019-07" db="EMBL/GenBank/DDBJ databases">
        <title>Complete genome of Thermococcus acidophilus.</title>
        <authorList>
            <person name="Li X."/>
        </authorList>
    </citation>
    <scope>NUCLEOTIDE SEQUENCE [LARGE SCALE GENOMIC DNA]</scope>
    <source>
        <strain evidence="8 9">SY113</strain>
    </source>
</reference>
<evidence type="ECO:0000313" key="9">
    <source>
        <dbReference type="Proteomes" id="UP000322631"/>
    </source>
</evidence>
<organism evidence="8 9">
    <name type="scientific">Thermococcus aciditolerans</name>
    <dbReference type="NCBI Taxonomy" id="2598455"/>
    <lineage>
        <taxon>Archaea</taxon>
        <taxon>Methanobacteriati</taxon>
        <taxon>Methanobacteriota</taxon>
        <taxon>Thermococci</taxon>
        <taxon>Thermococcales</taxon>
        <taxon>Thermococcaceae</taxon>
        <taxon>Thermococcus</taxon>
    </lineage>
</organism>
<evidence type="ECO:0000256" key="1">
    <source>
        <dbReference type="ARBA" id="ARBA00004651"/>
    </source>
</evidence>
<dbReference type="AlphaFoldDB" id="A0A5C0SJV0"/>
<dbReference type="GeneID" id="41608849"/>
<protein>
    <submittedName>
        <fullName evidence="8">Sodium:proton antiporter</fullName>
    </submittedName>
</protein>
<comment type="subcellular location">
    <subcellularLocation>
        <location evidence="1">Cell membrane</location>
        <topology evidence="1">Multi-pass membrane protein</topology>
    </subcellularLocation>
</comment>
<dbReference type="InterPro" id="IPR007182">
    <property type="entry name" value="MnhB"/>
</dbReference>